<keyword evidence="7" id="KW-0411">Iron-sulfur</keyword>
<evidence type="ECO:0000256" key="7">
    <source>
        <dbReference type="ARBA" id="ARBA00023014"/>
    </source>
</evidence>
<dbReference type="GO" id="GO:0031071">
    <property type="term" value="F:cysteine desulfurase activity"/>
    <property type="evidence" value="ECO:0007669"/>
    <property type="project" value="UniProtKB-EC"/>
</dbReference>
<evidence type="ECO:0000313" key="11">
    <source>
        <dbReference type="Proteomes" id="UP000179686"/>
    </source>
</evidence>
<dbReference type="InterPro" id="IPR015421">
    <property type="entry name" value="PyrdxlP-dep_Trfase_major"/>
</dbReference>
<keyword evidence="5" id="KW-0663">Pyridoxal phosphate</keyword>
<comment type="catalytic activity">
    <reaction evidence="8">
        <text>(sulfur carrier)-H + L-cysteine = (sulfur carrier)-SH + L-alanine</text>
        <dbReference type="Rhea" id="RHEA:43892"/>
        <dbReference type="Rhea" id="RHEA-COMP:14737"/>
        <dbReference type="Rhea" id="RHEA-COMP:14739"/>
        <dbReference type="ChEBI" id="CHEBI:29917"/>
        <dbReference type="ChEBI" id="CHEBI:35235"/>
        <dbReference type="ChEBI" id="CHEBI:57972"/>
        <dbReference type="ChEBI" id="CHEBI:64428"/>
        <dbReference type="EC" id="2.8.1.7"/>
    </reaction>
</comment>
<sequence>MLVYHIFVVFSMFFCLNQAMGFINKFKAKFKRQVYADNASCTKPDKSVLKVIREAENLFANPGSLHRPGVLARQKIEYSRSIVAGFIGAHSDEVIFTTSGTESDSLAILGVIEEATIFGIEIPHIIICEIEHSAILDLVKKLEQKNKIKVSYLKVDENGLINPKELFGLINTETVLISVHLVNNEIGTLEPVKEIAKIVRQYKKLKNQTTYPLVHTDAAQATAYISININQLGVDLLSFNGQKMYGPKGVGVLFVKRNTPIKIAFRGTEALPQIAGLAQACKITKLHQQKDFDNLTNLREYFIEKLETEFKNICSVHLYAKNVLVSPHILNVTFKNIASETLILYLDARGIYVTGKSACKSGEPGESHVLEALKRAKMNEYKEGSVRFSFGRETKKSDVDYIIKSLKEIFKILNIN</sequence>
<dbReference type="AlphaFoldDB" id="A0A1F6VS73"/>
<dbReference type="InterPro" id="IPR000192">
    <property type="entry name" value="Aminotrans_V_dom"/>
</dbReference>
<keyword evidence="6" id="KW-0408">Iron</keyword>
<evidence type="ECO:0000313" key="10">
    <source>
        <dbReference type="EMBL" id="OGI72419.1"/>
    </source>
</evidence>
<dbReference type="InterPro" id="IPR016454">
    <property type="entry name" value="Cysteine_dSase"/>
</dbReference>
<feature type="domain" description="Aminotransferase class V" evidence="9">
    <location>
        <begin position="34"/>
        <end position="258"/>
    </location>
</feature>
<comment type="similarity">
    <text evidence="2">Belongs to the class-V pyridoxal-phosphate-dependent aminotransferase family. NifS/IscS subfamily.</text>
</comment>
<feature type="domain" description="Aminotransferase class V" evidence="9">
    <location>
        <begin position="265"/>
        <end position="401"/>
    </location>
</feature>
<keyword evidence="4" id="KW-0479">Metal-binding</keyword>
<dbReference type="PIRSF" id="PIRSF005572">
    <property type="entry name" value="NifS"/>
    <property type="match status" value="1"/>
</dbReference>
<dbReference type="Pfam" id="PF00266">
    <property type="entry name" value="Aminotran_5"/>
    <property type="match status" value="2"/>
</dbReference>
<dbReference type="InterPro" id="IPR015422">
    <property type="entry name" value="PyrdxlP-dep_Trfase_small"/>
</dbReference>
<evidence type="ECO:0000256" key="2">
    <source>
        <dbReference type="ARBA" id="ARBA00006490"/>
    </source>
</evidence>
<dbReference type="GO" id="GO:0046872">
    <property type="term" value="F:metal ion binding"/>
    <property type="evidence" value="ECO:0007669"/>
    <property type="project" value="UniProtKB-KW"/>
</dbReference>
<keyword evidence="3" id="KW-0808">Transferase</keyword>
<dbReference type="SUPFAM" id="SSF53383">
    <property type="entry name" value="PLP-dependent transferases"/>
    <property type="match status" value="1"/>
</dbReference>
<dbReference type="GO" id="GO:0051536">
    <property type="term" value="F:iron-sulfur cluster binding"/>
    <property type="evidence" value="ECO:0007669"/>
    <property type="project" value="UniProtKB-KW"/>
</dbReference>
<dbReference type="InterPro" id="IPR015424">
    <property type="entry name" value="PyrdxlP-dep_Trfase"/>
</dbReference>
<dbReference type="PANTHER" id="PTHR11601">
    <property type="entry name" value="CYSTEINE DESULFURYLASE FAMILY MEMBER"/>
    <property type="match status" value="1"/>
</dbReference>
<protein>
    <recommendedName>
        <fullName evidence="9">Aminotransferase class V domain-containing protein</fullName>
    </recommendedName>
</protein>
<comment type="cofactor">
    <cofactor evidence="1">
        <name>pyridoxal 5'-phosphate</name>
        <dbReference type="ChEBI" id="CHEBI:597326"/>
    </cofactor>
</comment>
<evidence type="ECO:0000256" key="6">
    <source>
        <dbReference type="ARBA" id="ARBA00023004"/>
    </source>
</evidence>
<proteinExistence type="inferred from homology"/>
<dbReference type="STRING" id="1801752.A3J61_00375"/>
<evidence type="ECO:0000256" key="5">
    <source>
        <dbReference type="ARBA" id="ARBA00022898"/>
    </source>
</evidence>
<gene>
    <name evidence="10" type="ORF">A3J61_00375</name>
</gene>
<dbReference type="Proteomes" id="UP000179686">
    <property type="component" value="Unassembled WGS sequence"/>
</dbReference>
<accession>A0A1F6VS73</accession>
<evidence type="ECO:0000256" key="8">
    <source>
        <dbReference type="ARBA" id="ARBA00050776"/>
    </source>
</evidence>
<reference evidence="10 11" key="1">
    <citation type="journal article" date="2016" name="Nat. Commun.">
        <title>Thousands of microbial genomes shed light on interconnected biogeochemical processes in an aquifer system.</title>
        <authorList>
            <person name="Anantharaman K."/>
            <person name="Brown C.T."/>
            <person name="Hug L.A."/>
            <person name="Sharon I."/>
            <person name="Castelle C.J."/>
            <person name="Probst A.J."/>
            <person name="Thomas B.C."/>
            <person name="Singh A."/>
            <person name="Wilkins M.J."/>
            <person name="Karaoz U."/>
            <person name="Brodie E.L."/>
            <person name="Williams K.H."/>
            <person name="Hubbard S.S."/>
            <person name="Banfield J.F."/>
        </authorList>
    </citation>
    <scope>NUCLEOTIDE SEQUENCE [LARGE SCALE GENOMIC DNA]</scope>
</reference>
<dbReference type="PANTHER" id="PTHR11601:SF34">
    <property type="entry name" value="CYSTEINE DESULFURASE"/>
    <property type="match status" value="1"/>
</dbReference>
<evidence type="ECO:0000256" key="3">
    <source>
        <dbReference type="ARBA" id="ARBA00022679"/>
    </source>
</evidence>
<evidence type="ECO:0000256" key="4">
    <source>
        <dbReference type="ARBA" id="ARBA00022723"/>
    </source>
</evidence>
<dbReference type="Gene3D" id="1.10.260.50">
    <property type="match status" value="1"/>
</dbReference>
<evidence type="ECO:0000256" key="1">
    <source>
        <dbReference type="ARBA" id="ARBA00001933"/>
    </source>
</evidence>
<evidence type="ECO:0000259" key="9">
    <source>
        <dbReference type="Pfam" id="PF00266"/>
    </source>
</evidence>
<dbReference type="EMBL" id="MFUC01000006">
    <property type="protein sequence ID" value="OGI72419.1"/>
    <property type="molecule type" value="Genomic_DNA"/>
</dbReference>
<dbReference type="Gene3D" id="3.40.640.10">
    <property type="entry name" value="Type I PLP-dependent aspartate aminotransferase-like (Major domain)"/>
    <property type="match status" value="1"/>
</dbReference>
<dbReference type="Gene3D" id="3.90.1150.10">
    <property type="entry name" value="Aspartate Aminotransferase, domain 1"/>
    <property type="match status" value="1"/>
</dbReference>
<name>A0A1F6VS73_9BACT</name>
<organism evidence="10 11">
    <name type="scientific">Candidatus Nomurabacteria bacterium RIFCSPHIGHO2_02_FULL_38_15</name>
    <dbReference type="NCBI Taxonomy" id="1801752"/>
    <lineage>
        <taxon>Bacteria</taxon>
        <taxon>Candidatus Nomuraibacteriota</taxon>
    </lineage>
</organism>
<comment type="caution">
    <text evidence="10">The sequence shown here is derived from an EMBL/GenBank/DDBJ whole genome shotgun (WGS) entry which is preliminary data.</text>
</comment>